<keyword evidence="3" id="KW-0012">Acyltransferase</keyword>
<comment type="caution">
    <text evidence="5">The sequence shown here is derived from an EMBL/GenBank/DDBJ whole genome shotgun (WGS) entry which is preliminary data.</text>
</comment>
<dbReference type="Gene3D" id="3.40.366.10">
    <property type="entry name" value="Malonyl-Coenzyme A Acyl Carrier Protein, domain 2"/>
    <property type="match status" value="1"/>
</dbReference>
<feature type="non-terminal residue" evidence="5">
    <location>
        <position position="1"/>
    </location>
</feature>
<sequence>PLDVSRSLALGRSRFAERAVLVGDDHAELLAGLAALARGEEPASGVRGTAPQGGRKPVFVFPGAGTRWIGAGAELLDSCPAFAARMADCERALAPHLDWSPTEVLRRGAAPERAEAAQPVLFAVLVSLAAVWRAHGVEPAAVIGHGPGEVAAACVAGALSLDDAARVAVERGKALGACLLYTCQLDLAVAAVNGPRTVVVAGAEDAVDAFVDGLTAEGAMAWRTPAAHAFHHDGAAAVRDTLRTALAGIAPRTPAVPILSTVDAAPPGPDAFGPEHWHRDLRYTVRFQDTVRALLDAGHRTFVEVGAHPTLTFTIEDIIEDAAADAGAADALVLDTLHRSEGGGLLRRLLLSLGAAQTNGLPVAWEPLFEGAGAGRVDLPT</sequence>
<dbReference type="SMART" id="SM00827">
    <property type="entry name" value="PKS_AT"/>
    <property type="match status" value="1"/>
</dbReference>
<evidence type="ECO:0000313" key="6">
    <source>
        <dbReference type="Proteomes" id="UP000037020"/>
    </source>
</evidence>
<proteinExistence type="predicted"/>
<feature type="domain" description="Malonyl-CoA:ACP transacylase (MAT)" evidence="4">
    <location>
        <begin position="60"/>
        <end position="341"/>
    </location>
</feature>
<dbReference type="InterPro" id="IPR014043">
    <property type="entry name" value="Acyl_transferase_dom"/>
</dbReference>
<evidence type="ECO:0000256" key="1">
    <source>
        <dbReference type="ARBA" id="ARBA00022679"/>
    </source>
</evidence>
<reference evidence="5 6" key="1">
    <citation type="submission" date="2015-07" db="EMBL/GenBank/DDBJ databases">
        <authorList>
            <person name="Ju K.-S."/>
            <person name="Doroghazi J.R."/>
            <person name="Metcalf W.W."/>
        </authorList>
    </citation>
    <scope>NUCLEOTIDE SEQUENCE [LARGE SCALE GENOMIC DNA]</scope>
    <source>
        <strain evidence="5 6">NRRL B-3589</strain>
    </source>
</reference>
<keyword evidence="6" id="KW-1185">Reference proteome</keyword>
<evidence type="ECO:0000259" key="4">
    <source>
        <dbReference type="SMART" id="SM00827"/>
    </source>
</evidence>
<dbReference type="Proteomes" id="UP000037020">
    <property type="component" value="Unassembled WGS sequence"/>
</dbReference>
<feature type="non-terminal residue" evidence="5">
    <location>
        <position position="381"/>
    </location>
</feature>
<dbReference type="InterPro" id="IPR016036">
    <property type="entry name" value="Malonyl_transacylase_ACP-bd"/>
</dbReference>
<dbReference type="Gene3D" id="3.30.70.3290">
    <property type="match status" value="1"/>
</dbReference>
<dbReference type="SUPFAM" id="SSF52151">
    <property type="entry name" value="FabD/lysophospholipase-like"/>
    <property type="match status" value="1"/>
</dbReference>
<evidence type="ECO:0000256" key="2">
    <source>
        <dbReference type="ARBA" id="ARBA00023268"/>
    </source>
</evidence>
<dbReference type="Pfam" id="PF00698">
    <property type="entry name" value="Acyl_transf_1"/>
    <property type="match status" value="1"/>
</dbReference>
<dbReference type="PANTHER" id="PTHR43775">
    <property type="entry name" value="FATTY ACID SYNTHASE"/>
    <property type="match status" value="1"/>
</dbReference>
<dbReference type="EMBL" id="LGUT01004014">
    <property type="protein sequence ID" value="KOG66207.1"/>
    <property type="molecule type" value="Genomic_DNA"/>
</dbReference>
<organism evidence="5 6">
    <name type="scientific">Streptomyces varsoviensis</name>
    <dbReference type="NCBI Taxonomy" id="67373"/>
    <lineage>
        <taxon>Bacteria</taxon>
        <taxon>Bacillati</taxon>
        <taxon>Actinomycetota</taxon>
        <taxon>Actinomycetes</taxon>
        <taxon>Kitasatosporales</taxon>
        <taxon>Streptomycetaceae</taxon>
        <taxon>Streptomyces</taxon>
    </lineage>
</organism>
<keyword evidence="2" id="KW-0511">Multifunctional enzyme</keyword>
<dbReference type="InterPro" id="IPR016035">
    <property type="entry name" value="Acyl_Trfase/lysoPLipase"/>
</dbReference>
<protein>
    <submittedName>
        <fullName evidence="5">Polyketide synthase</fullName>
    </submittedName>
</protein>
<name>A0ABR5ITU2_9ACTN</name>
<accession>A0ABR5ITU2</accession>
<evidence type="ECO:0000256" key="3">
    <source>
        <dbReference type="ARBA" id="ARBA00023315"/>
    </source>
</evidence>
<dbReference type="InterPro" id="IPR001227">
    <property type="entry name" value="Ac_transferase_dom_sf"/>
</dbReference>
<evidence type="ECO:0000313" key="5">
    <source>
        <dbReference type="EMBL" id="KOG66207.1"/>
    </source>
</evidence>
<dbReference type="PANTHER" id="PTHR43775:SF51">
    <property type="entry name" value="INACTIVE PHENOLPHTHIOCEROL SYNTHESIS POLYKETIDE SYNTHASE TYPE I PKS1-RELATED"/>
    <property type="match status" value="1"/>
</dbReference>
<gene>
    <name evidence="5" type="ORF">ADK38_41530</name>
</gene>
<dbReference type="SUPFAM" id="SSF55048">
    <property type="entry name" value="Probable ACP-binding domain of malonyl-CoA ACP transacylase"/>
    <property type="match status" value="1"/>
</dbReference>
<keyword evidence="1" id="KW-0808">Transferase</keyword>
<dbReference type="InterPro" id="IPR050091">
    <property type="entry name" value="PKS_NRPS_Biosynth_Enz"/>
</dbReference>